<dbReference type="PROSITE" id="PS50112">
    <property type="entry name" value="PAS"/>
    <property type="match status" value="1"/>
</dbReference>
<dbReference type="SMART" id="SM00091">
    <property type="entry name" value="PAS"/>
    <property type="match status" value="1"/>
</dbReference>
<dbReference type="CDD" id="cd00156">
    <property type="entry name" value="REC"/>
    <property type="match status" value="1"/>
</dbReference>
<organism evidence="5 6">
    <name type="scientific">Halobacterium litoreum</name>
    <dbReference type="NCBI Taxonomy" id="2039234"/>
    <lineage>
        <taxon>Archaea</taxon>
        <taxon>Methanobacteriati</taxon>
        <taxon>Methanobacteriota</taxon>
        <taxon>Stenosarchaea group</taxon>
        <taxon>Halobacteria</taxon>
        <taxon>Halobacteriales</taxon>
        <taxon>Halobacteriaceae</taxon>
        <taxon>Halobacterium</taxon>
    </lineage>
</organism>
<sequence>MQHHAPTDVTVLHVDDEPGFTELVAEFLEREAESLSVRTATAAEDALDALDAECVDCIVSDHDMPGMTGLELLEAVREDHPDFPFILFTGKGSEEIASRAISAGVTDYLQKQGGTEQYAILANRVLNTVRIARFEQAVERTEVRYHNLVDTAPIPIVLFDQSRRLVYANEAAIDFLEADSVDQLRDYEMPDLLHPEDRDAALDRFADLMGNDRAASGREFRVRAVDGTVKPASVATAPGHYRGRKVAQAIVYE</sequence>
<dbReference type="InterPro" id="IPR001789">
    <property type="entry name" value="Sig_transdc_resp-reg_receiver"/>
</dbReference>
<dbReference type="InterPro" id="IPR013767">
    <property type="entry name" value="PAS_fold"/>
</dbReference>
<comment type="caution">
    <text evidence="5">The sequence shown here is derived from an EMBL/GenBank/DDBJ whole genome shotgun (WGS) entry which is preliminary data.</text>
</comment>
<dbReference type="InterPro" id="IPR011006">
    <property type="entry name" value="CheY-like_superfamily"/>
</dbReference>
<feature type="domain" description="Response regulatory" evidence="3">
    <location>
        <begin position="10"/>
        <end position="126"/>
    </location>
</feature>
<reference evidence="5 6" key="1">
    <citation type="journal article" date="2019" name="Int. J. Syst. Evol. Microbiol.">
        <title>The Global Catalogue of Microorganisms (GCM) 10K type strain sequencing project: providing services to taxonomists for standard genome sequencing and annotation.</title>
        <authorList>
            <consortium name="The Broad Institute Genomics Platform"/>
            <consortium name="The Broad Institute Genome Sequencing Center for Infectious Disease"/>
            <person name="Wu L."/>
            <person name="Ma J."/>
        </authorList>
    </citation>
    <scope>NUCLEOTIDE SEQUENCE [LARGE SCALE GENOMIC DNA]</scope>
    <source>
        <strain evidence="5 6">CGMCC 1.12562</strain>
    </source>
</reference>
<keyword evidence="6" id="KW-1185">Reference proteome</keyword>
<dbReference type="PANTHER" id="PTHR44591">
    <property type="entry name" value="STRESS RESPONSE REGULATOR PROTEIN 1"/>
    <property type="match status" value="1"/>
</dbReference>
<dbReference type="CDD" id="cd00130">
    <property type="entry name" value="PAS"/>
    <property type="match status" value="1"/>
</dbReference>
<dbReference type="Gene3D" id="3.40.50.2300">
    <property type="match status" value="1"/>
</dbReference>
<evidence type="ECO:0000259" key="4">
    <source>
        <dbReference type="PROSITE" id="PS50112"/>
    </source>
</evidence>
<dbReference type="Pfam" id="PF00989">
    <property type="entry name" value="PAS"/>
    <property type="match status" value="1"/>
</dbReference>
<dbReference type="SMART" id="SM00448">
    <property type="entry name" value="REC"/>
    <property type="match status" value="1"/>
</dbReference>
<protein>
    <submittedName>
        <fullName evidence="5">Response regulator</fullName>
    </submittedName>
</protein>
<dbReference type="Proteomes" id="UP001595660">
    <property type="component" value="Unassembled WGS sequence"/>
</dbReference>
<feature type="modified residue" description="4-aspartylphosphate" evidence="2">
    <location>
        <position position="61"/>
    </location>
</feature>
<feature type="domain" description="PAS" evidence="4">
    <location>
        <begin position="141"/>
        <end position="212"/>
    </location>
</feature>
<evidence type="ECO:0000256" key="1">
    <source>
        <dbReference type="ARBA" id="ARBA00022553"/>
    </source>
</evidence>
<dbReference type="NCBIfam" id="TIGR00229">
    <property type="entry name" value="sensory_box"/>
    <property type="match status" value="1"/>
</dbReference>
<dbReference type="InterPro" id="IPR035965">
    <property type="entry name" value="PAS-like_dom_sf"/>
</dbReference>
<dbReference type="PROSITE" id="PS50110">
    <property type="entry name" value="RESPONSE_REGULATORY"/>
    <property type="match status" value="1"/>
</dbReference>
<evidence type="ECO:0000256" key="2">
    <source>
        <dbReference type="PROSITE-ProRule" id="PRU00169"/>
    </source>
</evidence>
<name>A0ABD5NIK4_9EURY</name>
<dbReference type="InterPro" id="IPR050595">
    <property type="entry name" value="Bact_response_regulator"/>
</dbReference>
<dbReference type="EMBL" id="JBHRWN010000002">
    <property type="protein sequence ID" value="MFC3478910.1"/>
    <property type="molecule type" value="Genomic_DNA"/>
</dbReference>
<proteinExistence type="predicted"/>
<dbReference type="AlphaFoldDB" id="A0ABD5NIK4"/>
<keyword evidence="1 2" id="KW-0597">Phosphoprotein</keyword>
<dbReference type="SUPFAM" id="SSF55785">
    <property type="entry name" value="PYP-like sensor domain (PAS domain)"/>
    <property type="match status" value="1"/>
</dbReference>
<dbReference type="GeneID" id="69118077"/>
<dbReference type="SUPFAM" id="SSF52172">
    <property type="entry name" value="CheY-like"/>
    <property type="match status" value="1"/>
</dbReference>
<dbReference type="PANTHER" id="PTHR44591:SF3">
    <property type="entry name" value="RESPONSE REGULATORY DOMAIN-CONTAINING PROTEIN"/>
    <property type="match status" value="1"/>
</dbReference>
<dbReference type="Pfam" id="PF00072">
    <property type="entry name" value="Response_reg"/>
    <property type="match status" value="1"/>
</dbReference>
<accession>A0ABD5NIK4</accession>
<dbReference type="InterPro" id="IPR000014">
    <property type="entry name" value="PAS"/>
</dbReference>
<dbReference type="Gene3D" id="3.30.450.20">
    <property type="entry name" value="PAS domain"/>
    <property type="match status" value="1"/>
</dbReference>
<evidence type="ECO:0000313" key="6">
    <source>
        <dbReference type="Proteomes" id="UP001595660"/>
    </source>
</evidence>
<dbReference type="RefSeq" id="WP_232569551.1">
    <property type="nucleotide sequence ID" value="NZ_CP089466.1"/>
</dbReference>
<evidence type="ECO:0000259" key="3">
    <source>
        <dbReference type="PROSITE" id="PS50110"/>
    </source>
</evidence>
<evidence type="ECO:0000313" key="5">
    <source>
        <dbReference type="EMBL" id="MFC3478910.1"/>
    </source>
</evidence>
<gene>
    <name evidence="5" type="ORF">ACFOKC_14355</name>
</gene>